<keyword evidence="11" id="KW-0464">Manganese</keyword>
<dbReference type="PROSITE" id="PS00844">
    <property type="entry name" value="DALA_DALA_LIGASE_2"/>
    <property type="match status" value="1"/>
</dbReference>
<dbReference type="EMBL" id="JAFBEC010000011">
    <property type="protein sequence ID" value="MBM7634315.1"/>
    <property type="molecule type" value="Genomic_DNA"/>
</dbReference>
<dbReference type="SUPFAM" id="SSF56059">
    <property type="entry name" value="Glutathione synthetase ATP-binding domain-like"/>
    <property type="match status" value="1"/>
</dbReference>
<keyword evidence="10 13" id="KW-0573">Peptidoglycan synthesis</keyword>
<comment type="cofactor">
    <cofactor evidence="2">
        <name>Mg(2+)</name>
        <dbReference type="ChEBI" id="CHEBI:18420"/>
    </cofactor>
</comment>
<dbReference type="PROSITE" id="PS00843">
    <property type="entry name" value="DALA_DALA_LIGASE_1"/>
    <property type="match status" value="1"/>
</dbReference>
<keyword evidence="6 14" id="KW-0547">Nucleotide-binding</keyword>
<keyword evidence="5" id="KW-0479">Metal-binding</keyword>
<dbReference type="InterPro" id="IPR005905">
    <property type="entry name" value="D_ala_D_ala"/>
</dbReference>
<feature type="region of interest" description="Disordered" evidence="15">
    <location>
        <begin position="267"/>
        <end position="292"/>
    </location>
</feature>
<dbReference type="InterPro" id="IPR016185">
    <property type="entry name" value="PreATP-grasp_dom_sf"/>
</dbReference>
<dbReference type="PROSITE" id="PS50975">
    <property type="entry name" value="ATP_GRASP"/>
    <property type="match status" value="1"/>
</dbReference>
<evidence type="ECO:0000256" key="7">
    <source>
        <dbReference type="ARBA" id="ARBA00022840"/>
    </source>
</evidence>
<dbReference type="PANTHER" id="PTHR23132:SF25">
    <property type="entry name" value="D-ALANINE--D-ALANINE LIGASE A"/>
    <property type="match status" value="1"/>
</dbReference>
<evidence type="ECO:0000256" key="11">
    <source>
        <dbReference type="ARBA" id="ARBA00023211"/>
    </source>
</evidence>
<comment type="catalytic activity">
    <reaction evidence="13">
        <text>2 D-alanine + ATP = D-alanyl-D-alanine + ADP + phosphate + H(+)</text>
        <dbReference type="Rhea" id="RHEA:11224"/>
        <dbReference type="ChEBI" id="CHEBI:15378"/>
        <dbReference type="ChEBI" id="CHEBI:30616"/>
        <dbReference type="ChEBI" id="CHEBI:43474"/>
        <dbReference type="ChEBI" id="CHEBI:57416"/>
        <dbReference type="ChEBI" id="CHEBI:57822"/>
        <dbReference type="ChEBI" id="CHEBI:456216"/>
        <dbReference type="EC" id="6.3.2.4"/>
    </reaction>
</comment>
<dbReference type="PIRSF" id="PIRSF039102">
    <property type="entry name" value="Ddl/VanB"/>
    <property type="match status" value="1"/>
</dbReference>
<comment type="cofactor">
    <cofactor evidence="1">
        <name>Mn(2+)</name>
        <dbReference type="ChEBI" id="CHEBI:29035"/>
    </cofactor>
</comment>
<dbReference type="InterPro" id="IPR013815">
    <property type="entry name" value="ATP_grasp_subdomain_1"/>
</dbReference>
<evidence type="ECO:0000313" key="17">
    <source>
        <dbReference type="EMBL" id="MBM7634315.1"/>
    </source>
</evidence>
<keyword evidence="9 13" id="KW-0133">Cell shape</keyword>
<evidence type="ECO:0000256" key="5">
    <source>
        <dbReference type="ARBA" id="ARBA00022723"/>
    </source>
</evidence>
<keyword evidence="8" id="KW-0460">Magnesium</keyword>
<evidence type="ECO:0000256" key="2">
    <source>
        <dbReference type="ARBA" id="ARBA00001946"/>
    </source>
</evidence>
<dbReference type="Gene3D" id="3.30.470.20">
    <property type="entry name" value="ATP-grasp fold, B domain"/>
    <property type="match status" value="1"/>
</dbReference>
<evidence type="ECO:0000256" key="1">
    <source>
        <dbReference type="ARBA" id="ARBA00001936"/>
    </source>
</evidence>
<evidence type="ECO:0000256" key="12">
    <source>
        <dbReference type="ARBA" id="ARBA00023316"/>
    </source>
</evidence>
<feature type="domain" description="ATP-grasp" evidence="16">
    <location>
        <begin position="147"/>
        <end position="370"/>
    </location>
</feature>
<dbReference type="Gene3D" id="3.40.50.20">
    <property type="match status" value="1"/>
</dbReference>
<dbReference type="Gene3D" id="3.30.1490.20">
    <property type="entry name" value="ATP-grasp fold, A domain"/>
    <property type="match status" value="1"/>
</dbReference>
<evidence type="ECO:0000256" key="15">
    <source>
        <dbReference type="SAM" id="MobiDB-lite"/>
    </source>
</evidence>
<keyword evidence="4 13" id="KW-0436">Ligase</keyword>
<dbReference type="Pfam" id="PF01820">
    <property type="entry name" value="Dala_Dala_lig_N"/>
    <property type="match status" value="1"/>
</dbReference>
<gene>
    <name evidence="13" type="primary">ddl</name>
    <name evidence="17" type="ORF">JOD17_003417</name>
</gene>
<dbReference type="InterPro" id="IPR011127">
    <property type="entry name" value="Dala_Dala_lig_N"/>
</dbReference>
<dbReference type="Pfam" id="PF07478">
    <property type="entry name" value="Dala_Dala_lig_C"/>
    <property type="match status" value="2"/>
</dbReference>
<comment type="similarity">
    <text evidence="3 13">Belongs to the D-alanine--D-alanine ligase family.</text>
</comment>
<evidence type="ECO:0000313" key="18">
    <source>
        <dbReference type="Proteomes" id="UP000741863"/>
    </source>
</evidence>
<dbReference type="GO" id="GO:0008716">
    <property type="term" value="F:D-alanine-D-alanine ligase activity"/>
    <property type="evidence" value="ECO:0007669"/>
    <property type="project" value="UniProtKB-EC"/>
</dbReference>
<dbReference type="HAMAP" id="MF_00047">
    <property type="entry name" value="Dala_Dala_lig"/>
    <property type="match status" value="1"/>
</dbReference>
<name>A0ABS2PH02_9BACL</name>
<evidence type="ECO:0000256" key="6">
    <source>
        <dbReference type="ARBA" id="ARBA00022741"/>
    </source>
</evidence>
<evidence type="ECO:0000256" key="8">
    <source>
        <dbReference type="ARBA" id="ARBA00022842"/>
    </source>
</evidence>
<keyword evidence="7 14" id="KW-0067">ATP-binding</keyword>
<keyword evidence="18" id="KW-1185">Reference proteome</keyword>
<evidence type="ECO:0000256" key="13">
    <source>
        <dbReference type="HAMAP-Rule" id="MF_00047"/>
    </source>
</evidence>
<comment type="function">
    <text evidence="13">Cell wall formation.</text>
</comment>
<evidence type="ECO:0000256" key="9">
    <source>
        <dbReference type="ARBA" id="ARBA00022960"/>
    </source>
</evidence>
<comment type="caution">
    <text evidence="17">The sequence shown here is derived from an EMBL/GenBank/DDBJ whole genome shotgun (WGS) entry which is preliminary data.</text>
</comment>
<dbReference type="EC" id="6.3.2.4" evidence="13"/>
<evidence type="ECO:0000256" key="10">
    <source>
        <dbReference type="ARBA" id="ARBA00022984"/>
    </source>
</evidence>
<evidence type="ECO:0000256" key="4">
    <source>
        <dbReference type="ARBA" id="ARBA00022598"/>
    </source>
</evidence>
<dbReference type="SUPFAM" id="SSF52440">
    <property type="entry name" value="PreATP-grasp domain"/>
    <property type="match status" value="1"/>
</dbReference>
<feature type="compositionally biased region" description="Gly residues" evidence="15">
    <location>
        <begin position="271"/>
        <end position="288"/>
    </location>
</feature>
<keyword evidence="12 13" id="KW-0961">Cell wall biogenesis/degradation</keyword>
<dbReference type="InterPro" id="IPR000291">
    <property type="entry name" value="D-Ala_lig_Van_CS"/>
</dbReference>
<dbReference type="RefSeq" id="WP_204699067.1">
    <property type="nucleotide sequence ID" value="NZ_JAFBEC010000011.1"/>
</dbReference>
<evidence type="ECO:0000259" key="16">
    <source>
        <dbReference type="PROSITE" id="PS50975"/>
    </source>
</evidence>
<comment type="pathway">
    <text evidence="13">Cell wall biogenesis; peptidoglycan biosynthesis.</text>
</comment>
<dbReference type="PANTHER" id="PTHR23132">
    <property type="entry name" value="D-ALANINE--D-ALANINE LIGASE"/>
    <property type="match status" value="1"/>
</dbReference>
<proteinExistence type="inferred from homology"/>
<dbReference type="InterPro" id="IPR011095">
    <property type="entry name" value="Dala_Dala_lig_C"/>
</dbReference>
<keyword evidence="13" id="KW-0963">Cytoplasm</keyword>
<evidence type="ECO:0000256" key="14">
    <source>
        <dbReference type="PROSITE-ProRule" id="PRU00409"/>
    </source>
</evidence>
<organism evidence="17 18">
    <name type="scientific">Geomicrobium sediminis</name>
    <dbReference type="NCBI Taxonomy" id="1347788"/>
    <lineage>
        <taxon>Bacteria</taxon>
        <taxon>Bacillati</taxon>
        <taxon>Bacillota</taxon>
        <taxon>Bacilli</taxon>
        <taxon>Bacillales</taxon>
        <taxon>Geomicrobium</taxon>
    </lineage>
</organism>
<evidence type="ECO:0000256" key="3">
    <source>
        <dbReference type="ARBA" id="ARBA00010871"/>
    </source>
</evidence>
<accession>A0ABS2PH02</accession>
<protein>
    <recommendedName>
        <fullName evidence="13">D-alanine--D-alanine ligase</fullName>
        <ecNumber evidence="13">6.3.2.4</ecNumber>
    </recommendedName>
    <alternativeName>
        <fullName evidence="13">D-Ala-D-Ala ligase</fullName>
    </alternativeName>
    <alternativeName>
        <fullName evidence="13">D-alanylalanine synthetase</fullName>
    </alternativeName>
</protein>
<sequence length="409" mass="44441">MRTRVGVFFGGISVEHEVSVISGLQAIHAMDADRYEAIPIYISKDRTWYTGEKLTDIEAYKDLKALLSEATPVIPVAADNGGIVLQKNPAPRFGKREVSQIDVAFPVLHGTFGEDGGLQGLFELMNIPYVGCDVGASALGMDKVTMKQVLRNEKLPVLNDVWFYNREWQEDSASIVKQIEEEIGLPAIVKPANLGSSVGIGVARNQESLEIAIEEALEYASKLIVEPLITDLKEMNCSVLGDTDEAEASVIEEVLKTEDILSYADKYQGSSRGGSKGGSGSKSMGGGMESTDRIIPAPIPDEETEQIQTLAVSTFKALGCGGVSRIDFMKDEANDIIYVNEINTIPGSLSFYLWEAADKDFQTLTNDLIQLALKRQRDRERLTFSIDSNLFSLQGEGGGKGGSKGGSKR</sequence>
<comment type="subcellular location">
    <subcellularLocation>
        <location evidence="13">Cytoplasm</location>
    </subcellularLocation>
</comment>
<dbReference type="Proteomes" id="UP000741863">
    <property type="component" value="Unassembled WGS sequence"/>
</dbReference>
<dbReference type="InterPro" id="IPR011761">
    <property type="entry name" value="ATP-grasp"/>
</dbReference>
<reference evidence="17 18" key="1">
    <citation type="submission" date="2021-01" db="EMBL/GenBank/DDBJ databases">
        <title>Genomic Encyclopedia of Type Strains, Phase IV (KMG-IV): sequencing the most valuable type-strain genomes for metagenomic binning, comparative biology and taxonomic classification.</title>
        <authorList>
            <person name="Goeker M."/>
        </authorList>
    </citation>
    <scope>NUCLEOTIDE SEQUENCE [LARGE SCALE GENOMIC DNA]</scope>
    <source>
        <strain evidence="17 18">DSM 25540</strain>
    </source>
</reference>